<dbReference type="Proteomes" id="UP001595191">
    <property type="component" value="Unassembled WGS sequence"/>
</dbReference>
<organism evidence="1 2">
    <name type="scientific">Meishania litoralis</name>
    <dbReference type="NCBI Taxonomy" id="3434685"/>
    <lineage>
        <taxon>Bacteria</taxon>
        <taxon>Pseudomonadati</taxon>
        <taxon>Bacteroidota</taxon>
        <taxon>Flavobacteriia</taxon>
        <taxon>Flavobacteriales</taxon>
        <taxon>Flavobacteriaceae</taxon>
        <taxon>Meishania</taxon>
    </lineage>
</organism>
<keyword evidence="2" id="KW-1185">Reference proteome</keyword>
<comment type="caution">
    <text evidence="1">The sequence shown here is derived from an EMBL/GenBank/DDBJ whole genome shotgun (WGS) entry which is preliminary data.</text>
</comment>
<sequence>MKKTITCMALVVFLGMQNATAQKKEFKEVIKKELAYKNTGNERMLEVHNLNGSITVEGYDGDIVLLEVDKVISARNSNDLELGKKEVGVNVLHANGRLIVYPDVPNMHYKDGRFTSIDCNGWEESPYEHTLNFKVKMPKESRLKVGAINNGEVLVKNTRGTYINANNINGGIELMNITGQTKVHCINGEVRISYADNPVASSTYYSLNGDINITYQKDLSADIAFKSMNGELFTDFDISNQYAKTTKDGSGGKNTKYRYEAKPVVQIGKGGLEFDFETLNGDVIIKKI</sequence>
<dbReference type="EMBL" id="JBHFPV010000001">
    <property type="protein sequence ID" value="MFH6602429.1"/>
    <property type="molecule type" value="Genomic_DNA"/>
</dbReference>
<evidence type="ECO:0000313" key="2">
    <source>
        <dbReference type="Proteomes" id="UP001595191"/>
    </source>
</evidence>
<name>A0ACC7LHG3_9FLAO</name>
<protein>
    <submittedName>
        <fullName evidence="1">DUF4097 family beta strand repeat-containing protein</fullName>
    </submittedName>
</protein>
<evidence type="ECO:0000313" key="1">
    <source>
        <dbReference type="EMBL" id="MFH6602429.1"/>
    </source>
</evidence>
<gene>
    <name evidence="1" type="ORF">ACEZ3G_02995</name>
</gene>
<proteinExistence type="predicted"/>
<reference evidence="1" key="1">
    <citation type="submission" date="2024-09" db="EMBL/GenBank/DDBJ databases">
        <authorList>
            <person name="Liu J."/>
        </authorList>
    </citation>
    <scope>NUCLEOTIDE SEQUENCE</scope>
    <source>
        <strain evidence="1">NBU2967</strain>
    </source>
</reference>
<accession>A0ACC7LHG3</accession>